<feature type="transmembrane region" description="Helical" evidence="6">
    <location>
        <begin position="70"/>
        <end position="98"/>
    </location>
</feature>
<comment type="similarity">
    <text evidence="2">Belongs to the acetate uptake transporter (AceTr) (TC 2.A.96) family.</text>
</comment>
<dbReference type="AlphaFoldDB" id="A0A072NRK4"/>
<dbReference type="InterPro" id="IPR047623">
    <property type="entry name" value="SatP"/>
</dbReference>
<comment type="caution">
    <text evidence="7">The sequence shown here is derived from an EMBL/GenBank/DDBJ whole genome shotgun (WGS) entry which is preliminary data.</text>
</comment>
<dbReference type="GeneID" id="89468531"/>
<dbReference type="PANTHER" id="PTHR30178:SF3">
    <property type="entry name" value="SUCCINATE-ACETATE_PROTON SYMPORTER SATP"/>
    <property type="match status" value="1"/>
</dbReference>
<evidence type="ECO:0000256" key="1">
    <source>
        <dbReference type="ARBA" id="ARBA00004141"/>
    </source>
</evidence>
<keyword evidence="4 6" id="KW-1133">Transmembrane helix</keyword>
<feature type="transmembrane region" description="Helical" evidence="6">
    <location>
        <begin position="135"/>
        <end position="154"/>
    </location>
</feature>
<dbReference type="GO" id="GO:0016020">
    <property type="term" value="C:membrane"/>
    <property type="evidence" value="ECO:0007669"/>
    <property type="project" value="UniProtKB-SubCell"/>
</dbReference>
<dbReference type="InterPro" id="IPR000791">
    <property type="entry name" value="Gpr1/Fun34/SatP-like"/>
</dbReference>
<gene>
    <name evidence="7" type="ORF">M670_01295</name>
</gene>
<dbReference type="RefSeq" id="WP_003331005.1">
    <property type="nucleotide sequence ID" value="NZ_JJRY01000003.1"/>
</dbReference>
<sequence length="222" mass="24079">MGNMGSVTEVKVKMADPTALGVFGLAMVTFVAASQKMGWTSGVEYVLPWAFFLGAIAQIWASLIDFKNNNYFGAIALGIYGLFWMGVAAHWTISLGWLGELSANADPRQLGFAFFGYMFFSLFIMVAAFEVHTVMASILVLINVLFLSLGLSTLGIQHDLFAKIAAYTEFSISLLGFYLCGATFLNNFFGRTVLSLGKPLGLIAKGPINVNNKKVVKTAQNI</sequence>
<dbReference type="PATRIC" id="fig|1348973.3.peg.1264"/>
<evidence type="ECO:0000313" key="7">
    <source>
        <dbReference type="EMBL" id="KEF39523.1"/>
    </source>
</evidence>
<dbReference type="EMBL" id="JJRY01000003">
    <property type="protein sequence ID" value="KEF39523.1"/>
    <property type="molecule type" value="Genomic_DNA"/>
</dbReference>
<organism evidence="7 8">
    <name type="scientific">Schinkia azotoformans MEV2011</name>
    <dbReference type="NCBI Taxonomy" id="1348973"/>
    <lineage>
        <taxon>Bacteria</taxon>
        <taxon>Bacillati</taxon>
        <taxon>Bacillota</taxon>
        <taxon>Bacilli</taxon>
        <taxon>Bacillales</taxon>
        <taxon>Bacillaceae</taxon>
        <taxon>Calidifontibacillus/Schinkia group</taxon>
        <taxon>Schinkia</taxon>
    </lineage>
</organism>
<feature type="transmembrane region" description="Helical" evidence="6">
    <location>
        <begin position="14"/>
        <end position="33"/>
    </location>
</feature>
<reference evidence="7 8" key="1">
    <citation type="submission" date="2014-04" db="EMBL/GenBank/DDBJ databases">
        <title>Draft genome sequence of Bacillus azotoformans MEV2011, a (co-) denitrifying strain unable to grow in the presence of oxygen.</title>
        <authorList>
            <person name="Nielsen M."/>
            <person name="Schreiber L."/>
            <person name="Finster K."/>
            <person name="Schramm A."/>
        </authorList>
    </citation>
    <scope>NUCLEOTIDE SEQUENCE [LARGE SCALE GENOMIC DNA]</scope>
    <source>
        <strain evidence="7 8">MEV2011</strain>
    </source>
</reference>
<feature type="transmembrane region" description="Helical" evidence="6">
    <location>
        <begin position="166"/>
        <end position="189"/>
    </location>
</feature>
<dbReference type="PANTHER" id="PTHR30178">
    <property type="entry name" value="INNER MEMBRANE PROTEIN YAAH"/>
    <property type="match status" value="1"/>
</dbReference>
<name>A0A072NRK4_SCHAZ</name>
<keyword evidence="5 6" id="KW-0472">Membrane</keyword>
<evidence type="ECO:0000256" key="6">
    <source>
        <dbReference type="SAM" id="Phobius"/>
    </source>
</evidence>
<keyword evidence="3 6" id="KW-0812">Transmembrane</keyword>
<feature type="transmembrane region" description="Helical" evidence="6">
    <location>
        <begin position="45"/>
        <end position="64"/>
    </location>
</feature>
<evidence type="ECO:0000256" key="3">
    <source>
        <dbReference type="ARBA" id="ARBA00022692"/>
    </source>
</evidence>
<dbReference type="Proteomes" id="UP000027936">
    <property type="component" value="Unassembled WGS sequence"/>
</dbReference>
<evidence type="ECO:0000313" key="8">
    <source>
        <dbReference type="Proteomes" id="UP000027936"/>
    </source>
</evidence>
<comment type="subcellular location">
    <subcellularLocation>
        <location evidence="1">Membrane</location>
        <topology evidence="1">Multi-pass membrane protein</topology>
    </subcellularLocation>
</comment>
<protein>
    <submittedName>
        <fullName evidence="7">Putative membrane protein</fullName>
    </submittedName>
</protein>
<accession>A0A072NRK4</accession>
<evidence type="ECO:0000256" key="5">
    <source>
        <dbReference type="ARBA" id="ARBA00023136"/>
    </source>
</evidence>
<dbReference type="OrthoDB" id="9787939at2"/>
<dbReference type="Pfam" id="PF01184">
    <property type="entry name" value="Gpr1_Fun34_YaaH"/>
    <property type="match status" value="1"/>
</dbReference>
<feature type="transmembrane region" description="Helical" evidence="6">
    <location>
        <begin position="110"/>
        <end position="129"/>
    </location>
</feature>
<dbReference type="NCBIfam" id="NF038013">
    <property type="entry name" value="AceTr_1"/>
    <property type="match status" value="1"/>
</dbReference>
<evidence type="ECO:0000256" key="4">
    <source>
        <dbReference type="ARBA" id="ARBA00022989"/>
    </source>
</evidence>
<evidence type="ECO:0000256" key="2">
    <source>
        <dbReference type="ARBA" id="ARBA00005587"/>
    </source>
</evidence>
<proteinExistence type="inferred from homology"/>